<sequence length="533" mass="61282">MTDRLYKSFLVFVVLALFVILPDIVYGSVNDKYIAGFDLKSSIITLLFVIFIILSRSYKLNVSILTLFFFWQSSQIMYFEYFGRFYSAFDIELMTREYHDAVLGFLDVADFLVLPAICSTLLFVASIYSLNKYRTQIITTKWGGYLLVVLVLLPFIQSLKSESSQKFQPNIAHSSLKNGLYSHSYFFARLLKISFGLQDKIVSYLPYEVTTIEPKDANVVVIMGESLSYLNMGMFGYNRDTTPDLKVFLENSNFISSKSISSAVSTRVSLALFFNTVYEPNNVEHFNKSTTSLFKLAKEAGYNTHYITTQKNAGALSFSFSPSHIDTWKENKDLNKYDGDYDNRLLLELKDLKLDYNQPQFLTLHMRSAHAPYVDNYPASDEKFPVNNDNYESYMRNSYDNSVLYTQKIITELFNFFKSTNKPTYIFFTADHGELLGQNGQFGHNVVDIEAAKVPFFFYGVNLSEQSLDDVRSNIGCLTNHYLISKYIAKVLGYDITNPNEKLHKYYLNGTDLYGNAGYLQYDLLQQKQMSCE</sequence>
<gene>
    <name evidence="3" type="ORF">RT723_06010</name>
</gene>
<dbReference type="PANTHER" id="PTHR30443:SF0">
    <property type="entry name" value="PHOSPHOETHANOLAMINE TRANSFERASE EPTA"/>
    <property type="match status" value="1"/>
</dbReference>
<keyword evidence="1" id="KW-1133">Transmembrane helix</keyword>
<comment type="caution">
    <text evidence="3">The sequence shown here is derived from an EMBL/GenBank/DDBJ whole genome shotgun (WGS) entry which is preliminary data.</text>
</comment>
<dbReference type="Proteomes" id="UP001257914">
    <property type="component" value="Unassembled WGS sequence"/>
</dbReference>
<organism evidence="3 4">
    <name type="scientific">Psychrosphaera aquimarina</name>
    <dbReference type="NCBI Taxonomy" id="2044854"/>
    <lineage>
        <taxon>Bacteria</taxon>
        <taxon>Pseudomonadati</taxon>
        <taxon>Pseudomonadota</taxon>
        <taxon>Gammaproteobacteria</taxon>
        <taxon>Alteromonadales</taxon>
        <taxon>Pseudoalteromonadaceae</taxon>
        <taxon>Psychrosphaera</taxon>
    </lineage>
</organism>
<evidence type="ECO:0000313" key="3">
    <source>
        <dbReference type="EMBL" id="MDU0112565.1"/>
    </source>
</evidence>
<evidence type="ECO:0000259" key="2">
    <source>
        <dbReference type="Pfam" id="PF00884"/>
    </source>
</evidence>
<evidence type="ECO:0000256" key="1">
    <source>
        <dbReference type="SAM" id="Phobius"/>
    </source>
</evidence>
<feature type="transmembrane region" description="Helical" evidence="1">
    <location>
        <begin position="142"/>
        <end position="159"/>
    </location>
</feature>
<dbReference type="Pfam" id="PF00884">
    <property type="entry name" value="Sulfatase"/>
    <property type="match status" value="1"/>
</dbReference>
<feature type="transmembrane region" description="Helical" evidence="1">
    <location>
        <begin position="101"/>
        <end position="130"/>
    </location>
</feature>
<name>A0ABU3QZI8_9GAMM</name>
<keyword evidence="1" id="KW-0472">Membrane</keyword>
<evidence type="ECO:0000313" key="4">
    <source>
        <dbReference type="Proteomes" id="UP001257914"/>
    </source>
</evidence>
<protein>
    <submittedName>
        <fullName evidence="3">Sulfatase-like hydrolase/transferase</fullName>
    </submittedName>
</protein>
<feature type="transmembrane region" description="Helical" evidence="1">
    <location>
        <begin position="62"/>
        <end position="81"/>
    </location>
</feature>
<dbReference type="EMBL" id="JAWCUA010000003">
    <property type="protein sequence ID" value="MDU0112565.1"/>
    <property type="molecule type" value="Genomic_DNA"/>
</dbReference>
<accession>A0ABU3QZI8</accession>
<reference evidence="3 4" key="1">
    <citation type="submission" date="2023-10" db="EMBL/GenBank/DDBJ databases">
        <title>Psychrosphaera aquimaarina strain SW33 isolated from seawater.</title>
        <authorList>
            <person name="Bayburt H."/>
            <person name="Kim J.M."/>
            <person name="Choi B.J."/>
            <person name="Jeon C.O."/>
        </authorList>
    </citation>
    <scope>NUCLEOTIDE SEQUENCE [LARGE SCALE GENOMIC DNA]</scope>
    <source>
        <strain evidence="3 4">KCTC 52743</strain>
    </source>
</reference>
<keyword evidence="1" id="KW-0812">Transmembrane</keyword>
<dbReference type="PANTHER" id="PTHR30443">
    <property type="entry name" value="INNER MEMBRANE PROTEIN"/>
    <property type="match status" value="1"/>
</dbReference>
<feature type="domain" description="Sulfatase N-terminal" evidence="2">
    <location>
        <begin position="218"/>
        <end position="460"/>
    </location>
</feature>
<dbReference type="InterPro" id="IPR000917">
    <property type="entry name" value="Sulfatase_N"/>
</dbReference>
<dbReference type="InterPro" id="IPR017850">
    <property type="entry name" value="Alkaline_phosphatase_core_sf"/>
</dbReference>
<keyword evidence="4" id="KW-1185">Reference proteome</keyword>
<feature type="transmembrane region" description="Helical" evidence="1">
    <location>
        <begin position="37"/>
        <end position="55"/>
    </location>
</feature>
<proteinExistence type="predicted"/>
<dbReference type="SUPFAM" id="SSF53649">
    <property type="entry name" value="Alkaline phosphatase-like"/>
    <property type="match status" value="1"/>
</dbReference>
<dbReference type="RefSeq" id="WP_315946273.1">
    <property type="nucleotide sequence ID" value="NZ_JAWCUA010000003.1"/>
</dbReference>
<dbReference type="InterPro" id="IPR040423">
    <property type="entry name" value="PEA_transferase"/>
</dbReference>
<dbReference type="Gene3D" id="3.40.720.10">
    <property type="entry name" value="Alkaline Phosphatase, subunit A"/>
    <property type="match status" value="1"/>
</dbReference>